<sequence>MIFWKEDSPTVLTRPPYLLFDIGGTKIRMAVSLDGKNLENPVVVGTPRDFNQGMQVFAETAKKIIGQNTINFVTGGMAGSMDGSKAQIFNSPHLPDWSGKNIKKAIGEAIRAPVLVENDAAMVGLGEAMFGAGKGFRIVVYITLSTGVNGSRIIDGKLDRSSYGFEIGHQIINFDAGVTGGDWGRGELEDYVSGAAINQRFGKLPEEIEDESVWENVTKYLAYGIHNVVVYWSPEVIVLGGGVSKRISLERLLNYSDEILTIFPSVPILKKATLGEMGGLYGALFYIQNFGLN</sequence>
<dbReference type="SUPFAM" id="SSF53067">
    <property type="entry name" value="Actin-like ATPase domain"/>
    <property type="match status" value="1"/>
</dbReference>
<comment type="caution">
    <text evidence="2">The sequence shown here is derived from an EMBL/GenBank/DDBJ whole genome shotgun (WGS) entry which is preliminary data.</text>
</comment>
<reference evidence="2 3" key="1">
    <citation type="journal article" date="2015" name="Nature">
        <title>rRNA introns, odd ribosomes, and small enigmatic genomes across a large radiation of phyla.</title>
        <authorList>
            <person name="Brown C.T."/>
            <person name="Hug L.A."/>
            <person name="Thomas B.C."/>
            <person name="Sharon I."/>
            <person name="Castelle C.J."/>
            <person name="Singh A."/>
            <person name="Wilkins M.J."/>
            <person name="Williams K.H."/>
            <person name="Banfield J.F."/>
        </authorList>
    </citation>
    <scope>NUCLEOTIDE SEQUENCE [LARGE SCALE GENOMIC DNA]</scope>
</reference>
<dbReference type="InterPro" id="IPR000600">
    <property type="entry name" value="ROK"/>
</dbReference>
<dbReference type="InterPro" id="IPR043129">
    <property type="entry name" value="ATPase_NBD"/>
</dbReference>
<organism evidence="2 3">
    <name type="scientific">Candidatus Woesebacteria bacterium GW2011_GWB1_38_5b</name>
    <dbReference type="NCBI Taxonomy" id="1618569"/>
    <lineage>
        <taxon>Bacteria</taxon>
        <taxon>Candidatus Woeseibacteriota</taxon>
    </lineage>
</organism>
<evidence type="ECO:0000313" key="2">
    <source>
        <dbReference type="EMBL" id="KKQ75250.1"/>
    </source>
</evidence>
<dbReference type="PANTHER" id="PTHR18964:SF149">
    <property type="entry name" value="BIFUNCTIONAL UDP-N-ACETYLGLUCOSAMINE 2-EPIMERASE_N-ACETYLMANNOSAMINE KINASE"/>
    <property type="match status" value="1"/>
</dbReference>
<comment type="similarity">
    <text evidence="1">Belongs to the ROK (NagC/XylR) family.</text>
</comment>
<evidence type="ECO:0000256" key="1">
    <source>
        <dbReference type="ARBA" id="ARBA00006479"/>
    </source>
</evidence>
<name>A0A0G0KIB3_9BACT</name>
<gene>
    <name evidence="2" type="ORF">US96_C0014G0008</name>
</gene>
<evidence type="ECO:0000313" key="3">
    <source>
        <dbReference type="Proteomes" id="UP000034181"/>
    </source>
</evidence>
<dbReference type="AlphaFoldDB" id="A0A0G0KIB3"/>
<dbReference type="Proteomes" id="UP000034181">
    <property type="component" value="Unassembled WGS sequence"/>
</dbReference>
<proteinExistence type="inferred from homology"/>
<evidence type="ECO:0008006" key="4">
    <source>
        <dbReference type="Google" id="ProtNLM"/>
    </source>
</evidence>
<dbReference type="EMBL" id="LBUZ01000014">
    <property type="protein sequence ID" value="KKQ75250.1"/>
    <property type="molecule type" value="Genomic_DNA"/>
</dbReference>
<dbReference type="Gene3D" id="3.30.420.40">
    <property type="match status" value="2"/>
</dbReference>
<dbReference type="Pfam" id="PF00480">
    <property type="entry name" value="ROK"/>
    <property type="match status" value="1"/>
</dbReference>
<protein>
    <recommendedName>
        <fullName evidence="4">ROK family protein</fullName>
    </recommendedName>
</protein>
<accession>A0A0G0KIB3</accession>
<dbReference type="PANTHER" id="PTHR18964">
    <property type="entry name" value="ROK (REPRESSOR, ORF, KINASE) FAMILY"/>
    <property type="match status" value="1"/>
</dbReference>